<keyword evidence="2" id="KW-1185">Reference proteome</keyword>
<dbReference type="AlphaFoldDB" id="A0A7R8D666"/>
<name>A0A7R8D666_LEPSM</name>
<protein>
    <submittedName>
        <fullName evidence="1">(salmon louse) hypothetical protein</fullName>
    </submittedName>
</protein>
<reference evidence="1" key="1">
    <citation type="submission" date="2021-02" db="EMBL/GenBank/DDBJ databases">
        <authorList>
            <person name="Bekaert M."/>
        </authorList>
    </citation>
    <scope>NUCLEOTIDE SEQUENCE</scope>
    <source>
        <strain evidence="1">IoA-00</strain>
    </source>
</reference>
<accession>A0A7R8D666</accession>
<sequence length="354" mass="40167">MKFNGIQVESILNDCNGSGLGGPCCHWFYSSSQNSGMGRRSRSFESETTLKPKQQMIDPPKYVNTVVTPNEDGQMFINIESKLGFKGGEKAKNKGSIYNEKEDNHEFEYTTSSPSSKVYYLKKSYVPYDSNSSPQTDWNTNSIRESSSNSEFFPIMKKSINNYNNPHDDLNASSNVKPIANKFNSFPPQNSEFEEEVNNIPSTESNLKSNYDSFAHINTDDMRVIGNNFIGLTSESKSHTNAPLQTTTITQEPLNPDYYNQVMSQKAIFNEILKNNLEHTRIKDDTNILHRIEDPSKDQNQDLSKELILMNLLLKRNLNKESQKKTQSKRIQFTGGQRRGIVVPGAKDDHSKNC</sequence>
<gene>
    <name evidence="1" type="ORF">LSAA_14579</name>
</gene>
<evidence type="ECO:0000313" key="2">
    <source>
        <dbReference type="Proteomes" id="UP000675881"/>
    </source>
</evidence>
<proteinExistence type="predicted"/>
<dbReference type="EMBL" id="HG994588">
    <property type="protein sequence ID" value="CAF3040620.1"/>
    <property type="molecule type" value="Genomic_DNA"/>
</dbReference>
<dbReference type="OrthoDB" id="10630282at2759"/>
<dbReference type="Proteomes" id="UP000675881">
    <property type="component" value="Chromosome 9"/>
</dbReference>
<evidence type="ECO:0000313" key="1">
    <source>
        <dbReference type="EMBL" id="CAF3040620.1"/>
    </source>
</evidence>
<organism evidence="1 2">
    <name type="scientific">Lepeophtheirus salmonis</name>
    <name type="common">Salmon louse</name>
    <name type="synonym">Caligus salmonis</name>
    <dbReference type="NCBI Taxonomy" id="72036"/>
    <lineage>
        <taxon>Eukaryota</taxon>
        <taxon>Metazoa</taxon>
        <taxon>Ecdysozoa</taxon>
        <taxon>Arthropoda</taxon>
        <taxon>Crustacea</taxon>
        <taxon>Multicrustacea</taxon>
        <taxon>Hexanauplia</taxon>
        <taxon>Copepoda</taxon>
        <taxon>Siphonostomatoida</taxon>
        <taxon>Caligidae</taxon>
        <taxon>Lepeophtheirus</taxon>
    </lineage>
</organism>